<name>A0ACC2GH08_DALPE</name>
<evidence type="ECO:0000313" key="1">
    <source>
        <dbReference type="EMBL" id="KAJ8003028.1"/>
    </source>
</evidence>
<organism evidence="1 2">
    <name type="scientific">Dallia pectoralis</name>
    <name type="common">Alaska blackfish</name>
    <dbReference type="NCBI Taxonomy" id="75939"/>
    <lineage>
        <taxon>Eukaryota</taxon>
        <taxon>Metazoa</taxon>
        <taxon>Chordata</taxon>
        <taxon>Craniata</taxon>
        <taxon>Vertebrata</taxon>
        <taxon>Euteleostomi</taxon>
        <taxon>Actinopterygii</taxon>
        <taxon>Neopterygii</taxon>
        <taxon>Teleostei</taxon>
        <taxon>Protacanthopterygii</taxon>
        <taxon>Esociformes</taxon>
        <taxon>Umbridae</taxon>
        <taxon>Dallia</taxon>
    </lineage>
</organism>
<proteinExistence type="predicted"/>
<dbReference type="EMBL" id="CM055740">
    <property type="protein sequence ID" value="KAJ8003028.1"/>
    <property type="molecule type" value="Genomic_DNA"/>
</dbReference>
<accession>A0ACC2GH08</accession>
<evidence type="ECO:0000313" key="2">
    <source>
        <dbReference type="Proteomes" id="UP001157502"/>
    </source>
</evidence>
<keyword evidence="2" id="KW-1185">Reference proteome</keyword>
<dbReference type="Proteomes" id="UP001157502">
    <property type="component" value="Chromosome 13"/>
</dbReference>
<gene>
    <name evidence="1" type="ORF">DPEC_G00165110</name>
</gene>
<sequence length="1428" mass="156668">MLSAGQGLQLGKTHRVSHTLPRAGTQRSLRNHGTLLLAVLILVFLPQGTALPNDYRHLYNHCPGPEWNVMCRGCCEYDVIRCKCPLQGTPVGYAVPCCRNALNECDPCIIHPGCSIFENCKRCNNGTWGPRDDFFVKGKYCAECRPGWSGGDCMQCGGMIHKRQGHIVLESYPTNARCEWTIQVDPPFTIDFRFMMLSLEFDHSCRYDYIEVRDGDSIRSQVIGRFCGNDRPVAIQSSGNYLHVLFVSDGYKNFDGFFAIFQESSACSSSPCLHDGTCILDSSHSYHCACLAGYTGPRCENVVGCRRPPVPVHGSTEGVFHHSGAQVTFHCDPGYELKGTLTAICLLDGTWSAPVPRCVPTLKFCGIPAKPVHGDHFLVYGPNDVLIALQYLCYRPYKLSGVHQRTCLPNNTWSGTPPTCDKVNNTLAGPDKDKDKPKYIGKDDEKYADRDKGSETDGDIPREKDTEIDNTTVRKNDGAGKDPDTGLRNTSVDSEDAEDKNVDVTQVDIPGGSKDGAIDKGEDGELEKPSGGKKDQVESNETDDISNTVEGERENDLQITRVDTYVRPDTRGDTDVTQEGGNRTEIVVVEDKEGQDEDESKEEQVDGSSHPNVVDPNKLKPRGDTFALDETELKPRGDTFALDETELKPRGDTFALDETELKPRGDTFALDETELKPRGDTFALDETELKPRGDTFAVEETELKPRGDTFAVEDPVLKPRGDTFAVENIFSDAFGTNEIEQGINRTMSKDVVKVIFSTVSNKTHFTHYSSSQETEMPMGKPGKDVESTIDTGATKDKIVSKDTKMTTITEATKDTPVTKDPGKTEYVKATTDTGLAEDVIQGVTKITEAPKPTAVSKDTRVTEVTEDTAVTKYTAVTKDTGSAKDTAVTKDTGSAKDTAVTKDADVTGPTGGAKDTVASKPKEETKVEGEAMPTKKEPEDEDERENQSISEKSCPPHGHLYHGYQQVVPGLVPETVEFSCNHSYALIGDSRRICQPGGTWAGTQPLCVRACREPKVSELVRQTVLPPHVPFRKTPVHKFYSSSGFGRLFKAVGPTKRPPVLAQLPQGFQHLYTHIEYECASPFYHHTGSARRTCLKTGKWSGRHVSCSPVCGKHPTFDPQKPVESHWPWLAAIYRRSTDGAGNKLHKKASLAEFHKPKTVDKAGIWAGPEGGAEGQDEASTWQLVCSGALVNQRTVVVAAHCVTELGKLYPLDAAALKVVMGKHYRSDRRETKGLQHLRVASISVHPNYDPLVLDSDIAVVKLLDKARIGEKVLPICLPDTQGGELTTKQGLVTGWAPLPDPRIGVDERARVGVQHLADVVPCEQQYARSGVPVSVTDNMLCGRQRPDYSPSNICPADTGGVLIIPAQTGSARDLSTANQAARDQSKGEWRLLGLVSFGYDEGECDPDLFTVYTHVAHFKDWIERHMK</sequence>
<comment type="caution">
    <text evidence="1">The sequence shown here is derived from an EMBL/GenBank/DDBJ whole genome shotgun (WGS) entry which is preliminary data.</text>
</comment>
<protein>
    <submittedName>
        <fullName evidence="1">Uncharacterized protein</fullName>
    </submittedName>
</protein>
<reference evidence="1" key="1">
    <citation type="submission" date="2021-05" db="EMBL/GenBank/DDBJ databases">
        <authorList>
            <person name="Pan Q."/>
            <person name="Jouanno E."/>
            <person name="Zahm M."/>
            <person name="Klopp C."/>
            <person name="Cabau C."/>
            <person name="Louis A."/>
            <person name="Berthelot C."/>
            <person name="Parey E."/>
            <person name="Roest Crollius H."/>
            <person name="Montfort J."/>
            <person name="Robinson-Rechavi M."/>
            <person name="Bouchez O."/>
            <person name="Lampietro C."/>
            <person name="Lopez Roques C."/>
            <person name="Donnadieu C."/>
            <person name="Postlethwait J."/>
            <person name="Bobe J."/>
            <person name="Dillon D."/>
            <person name="Chandos A."/>
            <person name="von Hippel F."/>
            <person name="Guiguen Y."/>
        </authorList>
    </citation>
    <scope>NUCLEOTIDE SEQUENCE</scope>
    <source>
        <strain evidence="1">YG-Jan2019</strain>
    </source>
</reference>